<dbReference type="Proteomes" id="UP000653305">
    <property type="component" value="Unassembled WGS sequence"/>
</dbReference>
<gene>
    <name evidence="2" type="ORF">PHJA_001529700</name>
</gene>
<comment type="caution">
    <text evidence="2">The sequence shown here is derived from an EMBL/GenBank/DDBJ whole genome shotgun (WGS) entry which is preliminary data.</text>
</comment>
<evidence type="ECO:0000313" key="3">
    <source>
        <dbReference type="Proteomes" id="UP000653305"/>
    </source>
</evidence>
<accession>A0A830CBZ7</accession>
<reference evidence="2" key="1">
    <citation type="submission" date="2020-07" db="EMBL/GenBank/DDBJ databases">
        <title>Ethylene signaling mediates host invasion by parasitic plants.</title>
        <authorList>
            <person name="Yoshida S."/>
        </authorList>
    </citation>
    <scope>NUCLEOTIDE SEQUENCE</scope>
    <source>
        <strain evidence="2">Okayama</strain>
    </source>
</reference>
<dbReference type="EMBL" id="BMAC01000327">
    <property type="protein sequence ID" value="GFP93854.1"/>
    <property type="molecule type" value="Genomic_DNA"/>
</dbReference>
<proteinExistence type="predicted"/>
<evidence type="ECO:0000256" key="1">
    <source>
        <dbReference type="SAM" id="MobiDB-lite"/>
    </source>
</evidence>
<feature type="region of interest" description="Disordered" evidence="1">
    <location>
        <begin position="1"/>
        <end position="23"/>
    </location>
</feature>
<sequence length="213" mass="23152">MAVADSDSPTGSIGRRDYPDSSTVEKTAAVGDGKMAAVGGGLEKATLSRRWENGCGWRRAREGDAVTVVGRAYGQAILIYLACVFPGVADHLTLEQQLNAITANMVMLSADEEKKPTSVKPIENESFFWLGTRPAVIITSPELIKEVMTKSYLYKKLVNSSPLYKLLAQGVVSYKLSILIPRASFNFSSRSAYSPNGEWLKPKGDNSSNKANR</sequence>
<name>A0A830CBZ7_9LAMI</name>
<protein>
    <submittedName>
        <fullName evidence="2">Uncharacterized protein</fullName>
    </submittedName>
</protein>
<dbReference type="AlphaFoldDB" id="A0A830CBZ7"/>
<evidence type="ECO:0000313" key="2">
    <source>
        <dbReference type="EMBL" id="GFP93854.1"/>
    </source>
</evidence>
<organism evidence="2 3">
    <name type="scientific">Phtheirospermum japonicum</name>
    <dbReference type="NCBI Taxonomy" id="374723"/>
    <lineage>
        <taxon>Eukaryota</taxon>
        <taxon>Viridiplantae</taxon>
        <taxon>Streptophyta</taxon>
        <taxon>Embryophyta</taxon>
        <taxon>Tracheophyta</taxon>
        <taxon>Spermatophyta</taxon>
        <taxon>Magnoliopsida</taxon>
        <taxon>eudicotyledons</taxon>
        <taxon>Gunneridae</taxon>
        <taxon>Pentapetalae</taxon>
        <taxon>asterids</taxon>
        <taxon>lamiids</taxon>
        <taxon>Lamiales</taxon>
        <taxon>Orobanchaceae</taxon>
        <taxon>Orobanchaceae incertae sedis</taxon>
        <taxon>Phtheirospermum</taxon>
    </lineage>
</organism>
<keyword evidence="3" id="KW-1185">Reference proteome</keyword>